<evidence type="ECO:0000313" key="2">
    <source>
        <dbReference type="Proteomes" id="UP001497644"/>
    </source>
</evidence>
<keyword evidence="2" id="KW-1185">Reference proteome</keyword>
<dbReference type="Proteomes" id="UP001497644">
    <property type="component" value="Chromosome 7"/>
</dbReference>
<name>A0AAV2P382_9HYME</name>
<gene>
    <name evidence="1" type="ORF">LPLAT_LOCUS11804</name>
</gene>
<reference evidence="1" key="1">
    <citation type="submission" date="2024-04" db="EMBL/GenBank/DDBJ databases">
        <authorList>
            <consortium name="Molecular Ecology Group"/>
        </authorList>
    </citation>
    <scope>NUCLEOTIDE SEQUENCE</scope>
</reference>
<protein>
    <submittedName>
        <fullName evidence="1">Uncharacterized protein</fullName>
    </submittedName>
</protein>
<proteinExistence type="predicted"/>
<dbReference type="EMBL" id="OZ034830">
    <property type="protein sequence ID" value="CAL1686414.1"/>
    <property type="molecule type" value="Genomic_DNA"/>
</dbReference>
<dbReference type="AlphaFoldDB" id="A0AAV2P382"/>
<sequence length="105" mass="11808">MKNKPQNSCILPKLTRSVRLFVLLGLPRIFGSVPVAHSNNWTHHLYRPVPRVTSMIDQSESPILNWPIGDVSDWAPPEFSALQFSALNSSIKPVSDYALNIKIEI</sequence>
<accession>A0AAV2P382</accession>
<organism evidence="1 2">
    <name type="scientific">Lasius platythorax</name>
    <dbReference type="NCBI Taxonomy" id="488582"/>
    <lineage>
        <taxon>Eukaryota</taxon>
        <taxon>Metazoa</taxon>
        <taxon>Ecdysozoa</taxon>
        <taxon>Arthropoda</taxon>
        <taxon>Hexapoda</taxon>
        <taxon>Insecta</taxon>
        <taxon>Pterygota</taxon>
        <taxon>Neoptera</taxon>
        <taxon>Endopterygota</taxon>
        <taxon>Hymenoptera</taxon>
        <taxon>Apocrita</taxon>
        <taxon>Aculeata</taxon>
        <taxon>Formicoidea</taxon>
        <taxon>Formicidae</taxon>
        <taxon>Formicinae</taxon>
        <taxon>Lasius</taxon>
        <taxon>Lasius</taxon>
    </lineage>
</organism>
<evidence type="ECO:0000313" key="1">
    <source>
        <dbReference type="EMBL" id="CAL1686414.1"/>
    </source>
</evidence>